<sequence>MRLPTERLTRVFDCFSSSPRLGWLRCSALSVLSDKATMLGIVGAVSEYNKTPWGEVKPVEAIRLPLLGAGHFRGHRSLDSIGRANAAAVEAAITRFDPRVELQFMYEPSDVVLHGFLESERKFKSHQRD</sequence>
<dbReference type="Proteomes" id="UP000002226">
    <property type="component" value="Unassembled WGS sequence"/>
</dbReference>
<gene>
    <name evidence="1" type="ORF">TGVEG_442180</name>
</gene>
<accession>V4Z2H6</accession>
<keyword evidence="2" id="KW-1185">Reference proteome</keyword>
<evidence type="ECO:0000313" key="2">
    <source>
        <dbReference type="Proteomes" id="UP000002226"/>
    </source>
</evidence>
<protein>
    <submittedName>
        <fullName evidence="1">Uncharacterized protein</fullName>
    </submittedName>
</protein>
<name>V4Z2H6_TOXGV</name>
<dbReference type="EMBL" id="AAYL02000412">
    <property type="protein sequence ID" value="ESS28221.1"/>
    <property type="molecule type" value="Genomic_DNA"/>
</dbReference>
<reference evidence="1" key="1">
    <citation type="submission" date="2007-03" db="EMBL/GenBank/DDBJ databases">
        <authorList>
            <person name="Paulsen I."/>
        </authorList>
    </citation>
    <scope>NUCLEOTIDE SEQUENCE</scope>
    <source>
        <strain evidence="1">VEG</strain>
    </source>
</reference>
<dbReference type="AlphaFoldDB" id="V4Z2H6"/>
<proteinExistence type="predicted"/>
<evidence type="ECO:0000313" key="1">
    <source>
        <dbReference type="EMBL" id="ESS28221.1"/>
    </source>
</evidence>
<organism evidence="1 2">
    <name type="scientific">Toxoplasma gondii (strain ATCC 50861 / VEG)</name>
    <dbReference type="NCBI Taxonomy" id="432359"/>
    <lineage>
        <taxon>Eukaryota</taxon>
        <taxon>Sar</taxon>
        <taxon>Alveolata</taxon>
        <taxon>Apicomplexa</taxon>
        <taxon>Conoidasida</taxon>
        <taxon>Coccidia</taxon>
        <taxon>Eucoccidiorida</taxon>
        <taxon>Eimeriorina</taxon>
        <taxon>Sarcocystidae</taxon>
        <taxon>Toxoplasma</taxon>
    </lineage>
</organism>
<comment type="caution">
    <text evidence="1">The sequence shown here is derived from an EMBL/GenBank/DDBJ whole genome shotgun (WGS) entry which is preliminary data.</text>
</comment>
<dbReference type="VEuPathDB" id="ToxoDB:TGVEG_442180"/>